<organism evidence="2 3">
    <name type="scientific">Setaria italica</name>
    <name type="common">Foxtail millet</name>
    <name type="synonym">Panicum italicum</name>
    <dbReference type="NCBI Taxonomy" id="4555"/>
    <lineage>
        <taxon>Eukaryota</taxon>
        <taxon>Viridiplantae</taxon>
        <taxon>Streptophyta</taxon>
        <taxon>Embryophyta</taxon>
        <taxon>Tracheophyta</taxon>
        <taxon>Spermatophyta</taxon>
        <taxon>Magnoliopsida</taxon>
        <taxon>Liliopsida</taxon>
        <taxon>Poales</taxon>
        <taxon>Poaceae</taxon>
        <taxon>PACMAD clade</taxon>
        <taxon>Panicoideae</taxon>
        <taxon>Panicodae</taxon>
        <taxon>Paniceae</taxon>
        <taxon>Cenchrinae</taxon>
        <taxon>Setaria</taxon>
    </lineage>
</organism>
<keyword evidence="3" id="KW-1185">Reference proteome</keyword>
<reference evidence="3" key="1">
    <citation type="journal article" date="2012" name="Nat. Biotechnol.">
        <title>Reference genome sequence of the model plant Setaria.</title>
        <authorList>
            <person name="Bennetzen J.L."/>
            <person name="Schmutz J."/>
            <person name="Wang H."/>
            <person name="Percifield R."/>
            <person name="Hawkins J."/>
            <person name="Pontaroli A.C."/>
            <person name="Estep M."/>
            <person name="Feng L."/>
            <person name="Vaughn J.N."/>
            <person name="Grimwood J."/>
            <person name="Jenkins J."/>
            <person name="Barry K."/>
            <person name="Lindquist E."/>
            <person name="Hellsten U."/>
            <person name="Deshpande S."/>
            <person name="Wang X."/>
            <person name="Wu X."/>
            <person name="Mitros T."/>
            <person name="Triplett J."/>
            <person name="Yang X."/>
            <person name="Ye C.Y."/>
            <person name="Mauro-Herrera M."/>
            <person name="Wang L."/>
            <person name="Li P."/>
            <person name="Sharma M."/>
            <person name="Sharma R."/>
            <person name="Ronald P.C."/>
            <person name="Panaud O."/>
            <person name="Kellogg E.A."/>
            <person name="Brutnell T.P."/>
            <person name="Doust A.N."/>
            <person name="Tuskan G.A."/>
            <person name="Rokhsar D."/>
            <person name="Devos K.M."/>
        </authorList>
    </citation>
    <scope>NUCLEOTIDE SEQUENCE [LARGE SCALE GENOMIC DNA]</scope>
    <source>
        <strain evidence="3">cv. Yugu1</strain>
    </source>
</reference>
<protein>
    <submittedName>
        <fullName evidence="2">Uncharacterized protein</fullName>
    </submittedName>
</protein>
<dbReference type="AlphaFoldDB" id="K3ZAI7"/>
<dbReference type="Gramene" id="KQL15715">
    <property type="protein sequence ID" value="KQL15715"/>
    <property type="gene ID" value="SETIT_023558mg"/>
</dbReference>
<dbReference type="HOGENOM" id="CLU_1780666_0_0_1"/>
<evidence type="ECO:0000313" key="3">
    <source>
        <dbReference type="Proteomes" id="UP000004995"/>
    </source>
</evidence>
<dbReference type="InParanoid" id="K3ZAI7"/>
<name>K3ZAI7_SETIT</name>
<evidence type="ECO:0000256" key="1">
    <source>
        <dbReference type="SAM" id="MobiDB-lite"/>
    </source>
</evidence>
<evidence type="ECO:0000313" key="2">
    <source>
        <dbReference type="EnsemblPlants" id="KQL15715"/>
    </source>
</evidence>
<reference evidence="2" key="2">
    <citation type="submission" date="2018-08" db="UniProtKB">
        <authorList>
            <consortium name="EnsemblPlants"/>
        </authorList>
    </citation>
    <scope>IDENTIFICATION</scope>
    <source>
        <strain evidence="2">Yugu1</strain>
    </source>
</reference>
<feature type="region of interest" description="Disordered" evidence="1">
    <location>
        <begin position="37"/>
        <end position="71"/>
    </location>
</feature>
<accession>K3ZAI7</accession>
<dbReference type="EnsemblPlants" id="KQL15715">
    <property type="protein sequence ID" value="KQL15715"/>
    <property type="gene ID" value="SETIT_023558mg"/>
</dbReference>
<sequence>MKGRERDGVRGNLSKIGQHILDCLVSSSISNSQLLDFRSSSDGQQQEPLAASSGLPEDGRRGAAGRRQEEEGVLRRIVAAPRDVGKAWRGELHRGMHRRALLLLALRALLRLACCSKNQAKVADLLCANAEAGVIRRKPFIICLCV</sequence>
<dbReference type="Proteomes" id="UP000004995">
    <property type="component" value="Unassembled WGS sequence"/>
</dbReference>
<proteinExistence type="predicted"/>
<dbReference type="EMBL" id="AGNK02001771">
    <property type="status" value="NOT_ANNOTATED_CDS"/>
    <property type="molecule type" value="Genomic_DNA"/>
</dbReference>
<feature type="compositionally biased region" description="Polar residues" evidence="1">
    <location>
        <begin position="37"/>
        <end position="47"/>
    </location>
</feature>
<feature type="compositionally biased region" description="Basic and acidic residues" evidence="1">
    <location>
        <begin position="57"/>
        <end position="71"/>
    </location>
</feature>